<organism evidence="1 2">
    <name type="scientific">Edwardsiella anguillarum ET080813</name>
    <dbReference type="NCBI Taxonomy" id="667120"/>
    <lineage>
        <taxon>Bacteria</taxon>
        <taxon>Pseudomonadati</taxon>
        <taxon>Pseudomonadota</taxon>
        <taxon>Gammaproteobacteria</taxon>
        <taxon>Enterobacterales</taxon>
        <taxon>Hafniaceae</taxon>
        <taxon>Edwardsiella</taxon>
    </lineage>
</organism>
<gene>
    <name evidence="1" type="ORF">ETEE_1574</name>
</gene>
<dbReference type="EMBL" id="CP006664">
    <property type="protein sequence ID" value="AIJ08023.1"/>
    <property type="molecule type" value="Genomic_DNA"/>
</dbReference>
<evidence type="ECO:0000313" key="1">
    <source>
        <dbReference type="EMBL" id="AIJ08023.1"/>
    </source>
</evidence>
<protein>
    <submittedName>
        <fullName evidence="1">Uncharacterized protein</fullName>
    </submittedName>
</protein>
<reference evidence="1 2" key="1">
    <citation type="journal article" date="2012" name="PLoS ONE">
        <title>Edwardsiella comparative phylogenomics reveal the new intra/inter-species taxonomic relationships, virulence evolution and niche adaptation mechanisms.</title>
        <authorList>
            <person name="Yang M."/>
            <person name="Lv Y."/>
            <person name="Xiao J."/>
            <person name="Wu H."/>
            <person name="Zheng H."/>
            <person name="Liu Q."/>
            <person name="Zhang Y."/>
            <person name="Wang Q."/>
        </authorList>
    </citation>
    <scope>NUCLEOTIDE SEQUENCE [LARGE SCALE GENOMIC DNA]</scope>
    <source>
        <strain evidence="2">080813</strain>
    </source>
</reference>
<name>A0A076LN32_9GAMM</name>
<evidence type="ECO:0000313" key="2">
    <source>
        <dbReference type="Proteomes" id="UP000028681"/>
    </source>
</evidence>
<dbReference type="Proteomes" id="UP000028681">
    <property type="component" value="Chromosome"/>
</dbReference>
<dbReference type="KEGG" id="ete:ETEE_1574"/>
<dbReference type="AlphaFoldDB" id="A0A076LN32"/>
<dbReference type="HOGENOM" id="CLU_3327347_0_0_6"/>
<proteinExistence type="predicted"/>
<sequence length="38" mass="4234">MACGELSPCGARRRYYESRAPIPPPPSNKFTCASRHIL</sequence>
<accession>A0A076LN32</accession>